<dbReference type="InterPro" id="IPR000232">
    <property type="entry name" value="HSF_DNA-bd"/>
</dbReference>
<sequence>MVSLEIRRWRVTEEERLTGIARRREVDRRTRFGLRRDVVTGFRCGWGREFFTALLLLEEVEAEEAGSMMKKNSCAGRTGGGPAPFLLKTHQMVEDGATDDVISWGMEGTAFVVWKPVEFARDLLPVHFKHNNFSSFVRQLNTYGFRKVVPDRWEFANDNFRRGEQGLLCKICRRKAAPPQVPSTGKSGAGRHNRHPPPSLSCSDEAHSPSSACSLPTLQPPPEHLLDLTNENVKLRSDNQILNAELAQAMRRYRQLLGFLSSYVDVSRLNSGDLTQETAASTAGTGYETEAKKNEAEEGKLGGEQGLKLFGVLLKSIEGEESGKNRRQKRGRCEESIDGCSVGERPIKMGFGWPWMGMSSTVPHGSSNTHVPKCLYKRAESSKGTLGTISLQYTNLKYLVLGLSKYGPTNSPKFPSPTLGCPNVYTPCSLSNSQFSPCTAKMDAKSTARAPPKLCPVTKNLALSFRLSTSQSFSLMT</sequence>
<evidence type="ECO:0000256" key="9">
    <source>
        <dbReference type="RuleBase" id="RU004020"/>
    </source>
</evidence>
<dbReference type="AlphaFoldDB" id="A0A9E7I035"/>
<name>A0A9E7I035_9LILI</name>
<dbReference type="OrthoDB" id="60033at2759"/>
<evidence type="ECO:0000256" key="7">
    <source>
        <dbReference type="ARBA" id="ARBA00023163"/>
    </source>
</evidence>
<dbReference type="GO" id="GO:0003700">
    <property type="term" value="F:DNA-binding transcription factor activity"/>
    <property type="evidence" value="ECO:0007669"/>
    <property type="project" value="InterPro"/>
</dbReference>
<keyword evidence="8" id="KW-0539">Nucleus</keyword>
<dbReference type="GO" id="GO:0000978">
    <property type="term" value="F:RNA polymerase II cis-regulatory region sequence-specific DNA binding"/>
    <property type="evidence" value="ECO:0007669"/>
    <property type="project" value="TreeGrafter"/>
</dbReference>
<dbReference type="PROSITE" id="PS00434">
    <property type="entry name" value="HSF_DOMAIN"/>
    <property type="match status" value="1"/>
</dbReference>
<gene>
    <name evidence="13" type="ORF">MUK42_04904</name>
</gene>
<feature type="domain" description="HSF-type DNA-binding" evidence="12">
    <location>
        <begin position="124"/>
        <end position="148"/>
    </location>
</feature>
<feature type="compositionally biased region" description="Basic and acidic residues" evidence="11">
    <location>
        <begin position="289"/>
        <end position="300"/>
    </location>
</feature>
<dbReference type="Gene3D" id="1.10.10.10">
    <property type="entry name" value="Winged helix-like DNA-binding domain superfamily/Winged helix DNA-binding domain"/>
    <property type="match status" value="1"/>
</dbReference>
<dbReference type="InterPro" id="IPR036388">
    <property type="entry name" value="WH-like_DNA-bd_sf"/>
</dbReference>
<dbReference type="SMART" id="SM00415">
    <property type="entry name" value="HSF"/>
    <property type="match status" value="1"/>
</dbReference>
<reference evidence="13" key="1">
    <citation type="submission" date="2022-05" db="EMBL/GenBank/DDBJ databases">
        <title>The Musa troglodytarum L. genome provides insights into the mechanism of non-climacteric behaviour and enrichment of carotenoids.</title>
        <authorList>
            <person name="Wang J."/>
        </authorList>
    </citation>
    <scope>NUCLEOTIDE SEQUENCE</scope>
    <source>
        <tissue evidence="13">Leaf</tissue>
    </source>
</reference>
<feature type="compositionally biased region" description="Polar residues" evidence="11">
    <location>
        <begin position="208"/>
        <end position="217"/>
    </location>
</feature>
<evidence type="ECO:0000259" key="12">
    <source>
        <dbReference type="PROSITE" id="PS00434"/>
    </source>
</evidence>
<feature type="coiled-coil region" evidence="10">
    <location>
        <begin position="225"/>
        <end position="252"/>
    </location>
</feature>
<keyword evidence="3" id="KW-0597">Phosphoprotein</keyword>
<dbReference type="InterPro" id="IPR036390">
    <property type="entry name" value="WH_DNA-bd_sf"/>
</dbReference>
<proteinExistence type="inferred from homology"/>
<keyword evidence="4" id="KW-0805">Transcription regulation</keyword>
<evidence type="ECO:0000256" key="11">
    <source>
        <dbReference type="SAM" id="MobiDB-lite"/>
    </source>
</evidence>
<comment type="similarity">
    <text evidence="9">Belongs to the HSF family.</text>
</comment>
<comment type="subcellular location">
    <subcellularLocation>
        <location evidence="1">Nucleus</location>
    </subcellularLocation>
</comment>
<keyword evidence="14" id="KW-1185">Reference proteome</keyword>
<evidence type="ECO:0000313" key="13">
    <source>
        <dbReference type="EMBL" id="URE43330.1"/>
    </source>
</evidence>
<evidence type="ECO:0000256" key="8">
    <source>
        <dbReference type="ARBA" id="ARBA00023242"/>
    </source>
</evidence>
<accession>A0A9E7I035</accession>
<keyword evidence="5" id="KW-0346">Stress response</keyword>
<dbReference type="SUPFAM" id="SSF46785">
    <property type="entry name" value="Winged helix' DNA-binding domain"/>
    <property type="match status" value="1"/>
</dbReference>
<evidence type="ECO:0000256" key="10">
    <source>
        <dbReference type="SAM" id="Coils"/>
    </source>
</evidence>
<feature type="region of interest" description="Disordered" evidence="11">
    <location>
        <begin position="178"/>
        <end position="224"/>
    </location>
</feature>
<keyword evidence="10" id="KW-0175">Coiled coil</keyword>
<dbReference type="PANTHER" id="PTHR10015">
    <property type="entry name" value="HEAT SHOCK TRANSCRIPTION FACTOR"/>
    <property type="match status" value="1"/>
</dbReference>
<evidence type="ECO:0000256" key="1">
    <source>
        <dbReference type="ARBA" id="ARBA00004123"/>
    </source>
</evidence>
<dbReference type="FunFam" id="1.10.10.10:FF:000037">
    <property type="entry name" value="Heat stress transcription factor B-4"/>
    <property type="match status" value="1"/>
</dbReference>
<evidence type="ECO:0000256" key="6">
    <source>
        <dbReference type="ARBA" id="ARBA00023125"/>
    </source>
</evidence>
<feature type="region of interest" description="Disordered" evidence="11">
    <location>
        <begin position="277"/>
        <end position="300"/>
    </location>
</feature>
<evidence type="ECO:0000256" key="2">
    <source>
        <dbReference type="ARBA" id="ARBA00011233"/>
    </source>
</evidence>
<dbReference type="GO" id="GO:0005634">
    <property type="term" value="C:nucleus"/>
    <property type="evidence" value="ECO:0007669"/>
    <property type="project" value="UniProtKB-SubCell"/>
</dbReference>
<evidence type="ECO:0000313" key="14">
    <source>
        <dbReference type="Proteomes" id="UP001055439"/>
    </source>
</evidence>
<evidence type="ECO:0000256" key="3">
    <source>
        <dbReference type="ARBA" id="ARBA00022553"/>
    </source>
</evidence>
<dbReference type="PANTHER" id="PTHR10015:SF285">
    <property type="entry name" value="HEAT STRESS TRANSCRIPTION FACTOR B-3"/>
    <property type="match status" value="1"/>
</dbReference>
<protein>
    <submittedName>
        <fullName evidence="13">Heat stress transcription factor</fullName>
    </submittedName>
</protein>
<organism evidence="13 14">
    <name type="scientific">Musa troglodytarum</name>
    <name type="common">fe'i banana</name>
    <dbReference type="NCBI Taxonomy" id="320322"/>
    <lineage>
        <taxon>Eukaryota</taxon>
        <taxon>Viridiplantae</taxon>
        <taxon>Streptophyta</taxon>
        <taxon>Embryophyta</taxon>
        <taxon>Tracheophyta</taxon>
        <taxon>Spermatophyta</taxon>
        <taxon>Magnoliopsida</taxon>
        <taxon>Liliopsida</taxon>
        <taxon>Zingiberales</taxon>
        <taxon>Musaceae</taxon>
        <taxon>Musa</taxon>
    </lineage>
</organism>
<dbReference type="Proteomes" id="UP001055439">
    <property type="component" value="Chromosome 9"/>
</dbReference>
<dbReference type="EMBL" id="CP097511">
    <property type="protein sequence ID" value="URE43330.1"/>
    <property type="molecule type" value="Genomic_DNA"/>
</dbReference>
<evidence type="ECO:0000256" key="5">
    <source>
        <dbReference type="ARBA" id="ARBA00023016"/>
    </source>
</evidence>
<evidence type="ECO:0000256" key="4">
    <source>
        <dbReference type="ARBA" id="ARBA00023015"/>
    </source>
</evidence>
<keyword evidence="6" id="KW-0238">DNA-binding</keyword>
<dbReference type="PRINTS" id="PR00056">
    <property type="entry name" value="HSFDOMAIN"/>
</dbReference>
<dbReference type="Pfam" id="PF00447">
    <property type="entry name" value="HSF_DNA-bind"/>
    <property type="match status" value="1"/>
</dbReference>
<keyword evidence="7" id="KW-0804">Transcription</keyword>
<dbReference type="GO" id="GO:0006357">
    <property type="term" value="P:regulation of transcription by RNA polymerase II"/>
    <property type="evidence" value="ECO:0007669"/>
    <property type="project" value="TreeGrafter"/>
</dbReference>
<comment type="subunit">
    <text evidence="2">Homotrimer.</text>
</comment>